<evidence type="ECO:0000256" key="1">
    <source>
        <dbReference type="ARBA" id="ARBA00012513"/>
    </source>
</evidence>
<feature type="region of interest" description="Disordered" evidence="11">
    <location>
        <begin position="562"/>
        <end position="582"/>
    </location>
</feature>
<evidence type="ECO:0000256" key="8">
    <source>
        <dbReference type="ARBA" id="ARBA00033099"/>
    </source>
</evidence>
<keyword evidence="3" id="KW-0723">Serine/threonine-protein kinase</keyword>
<dbReference type="InterPro" id="IPR008271">
    <property type="entry name" value="Ser/Thr_kinase_AS"/>
</dbReference>
<organism evidence="14 15">
    <name type="scientific">Galendromus occidentalis</name>
    <name type="common">western predatory mite</name>
    <dbReference type="NCBI Taxonomy" id="34638"/>
    <lineage>
        <taxon>Eukaryota</taxon>
        <taxon>Metazoa</taxon>
        <taxon>Ecdysozoa</taxon>
        <taxon>Arthropoda</taxon>
        <taxon>Chelicerata</taxon>
        <taxon>Arachnida</taxon>
        <taxon>Acari</taxon>
        <taxon>Parasitiformes</taxon>
        <taxon>Mesostigmata</taxon>
        <taxon>Gamasina</taxon>
        <taxon>Phytoseioidea</taxon>
        <taxon>Phytoseiidae</taxon>
        <taxon>Typhlodrominae</taxon>
        <taxon>Galendromus</taxon>
    </lineage>
</organism>
<dbReference type="Proteomes" id="UP000694867">
    <property type="component" value="Unplaced"/>
</dbReference>
<dbReference type="Gene3D" id="1.10.510.10">
    <property type="entry name" value="Transferase(Phosphotransferase) domain 1"/>
    <property type="match status" value="1"/>
</dbReference>
<keyword evidence="12" id="KW-0732">Signal</keyword>
<dbReference type="PROSITE" id="PS00108">
    <property type="entry name" value="PROTEIN_KINASE_ST"/>
    <property type="match status" value="1"/>
</dbReference>
<dbReference type="GO" id="GO:0004674">
    <property type="term" value="F:protein serine/threonine kinase activity"/>
    <property type="evidence" value="ECO:0007669"/>
    <property type="project" value="UniProtKB-KW"/>
</dbReference>
<dbReference type="GO" id="GO:0005524">
    <property type="term" value="F:ATP binding"/>
    <property type="evidence" value="ECO:0007669"/>
    <property type="project" value="UniProtKB-KW"/>
</dbReference>
<evidence type="ECO:0000313" key="15">
    <source>
        <dbReference type="RefSeq" id="XP_018494998.1"/>
    </source>
</evidence>
<keyword evidence="5" id="KW-0547">Nucleotide-binding</keyword>
<dbReference type="InterPro" id="IPR011009">
    <property type="entry name" value="Kinase-like_dom_sf"/>
</dbReference>
<dbReference type="Pfam" id="PF00069">
    <property type="entry name" value="Pkinase"/>
    <property type="match status" value="1"/>
</dbReference>
<evidence type="ECO:0000256" key="2">
    <source>
        <dbReference type="ARBA" id="ARBA00022148"/>
    </source>
</evidence>
<evidence type="ECO:0000256" key="9">
    <source>
        <dbReference type="ARBA" id="ARBA00047899"/>
    </source>
</evidence>
<evidence type="ECO:0000256" key="3">
    <source>
        <dbReference type="ARBA" id="ARBA00022527"/>
    </source>
</evidence>
<comment type="catalytic activity">
    <reaction evidence="10">
        <text>L-seryl-[protein] + ATP = O-phospho-L-seryl-[protein] + ADP + H(+)</text>
        <dbReference type="Rhea" id="RHEA:17989"/>
        <dbReference type="Rhea" id="RHEA-COMP:9863"/>
        <dbReference type="Rhea" id="RHEA-COMP:11604"/>
        <dbReference type="ChEBI" id="CHEBI:15378"/>
        <dbReference type="ChEBI" id="CHEBI:29999"/>
        <dbReference type="ChEBI" id="CHEBI:30616"/>
        <dbReference type="ChEBI" id="CHEBI:83421"/>
        <dbReference type="ChEBI" id="CHEBI:456216"/>
        <dbReference type="EC" id="2.7.11.1"/>
    </reaction>
</comment>
<proteinExistence type="predicted"/>
<evidence type="ECO:0000256" key="6">
    <source>
        <dbReference type="ARBA" id="ARBA00022777"/>
    </source>
</evidence>
<evidence type="ECO:0000256" key="7">
    <source>
        <dbReference type="ARBA" id="ARBA00022840"/>
    </source>
</evidence>
<keyword evidence="7" id="KW-0067">ATP-binding</keyword>
<accession>A0AAJ7P9Q4</accession>
<dbReference type="PROSITE" id="PS50011">
    <property type="entry name" value="PROTEIN_KINASE_DOM"/>
    <property type="match status" value="1"/>
</dbReference>
<dbReference type="InterPro" id="IPR050236">
    <property type="entry name" value="Ser_Thr_kinase_AGC"/>
</dbReference>
<reference evidence="15" key="1">
    <citation type="submission" date="2025-08" db="UniProtKB">
        <authorList>
            <consortium name="RefSeq"/>
        </authorList>
    </citation>
    <scope>IDENTIFICATION</scope>
</reference>
<evidence type="ECO:0000256" key="4">
    <source>
        <dbReference type="ARBA" id="ARBA00022679"/>
    </source>
</evidence>
<dbReference type="InterPro" id="IPR000719">
    <property type="entry name" value="Prot_kinase_dom"/>
</dbReference>
<evidence type="ECO:0000256" key="10">
    <source>
        <dbReference type="ARBA" id="ARBA00048679"/>
    </source>
</evidence>
<sequence>MLVLVIPLAVCASLFGVEASDSRPLVQLLKILPLINASIAESELPVEEIPLNLPPLTENARNIPEINYIDFLKLTAARATSAPAEGYENVFGDVFKKFLPGDFYKILDQMAAFIKEMKKLNVDLYPRECYAREQAMLFAQDIYIKLKVGEFSAGRYREGLENLYHLGQKISSRDSGAAQLLDDLMIRIIRITEKIVSQGEPLNNFPATDWNTVISHLEKRSCERKKINKPIVGKIERLQLDKILGAGGFGAVYKAWLGNSACTVKLVPPQMMPSAKHAIMDKMVASMINHPCLVKYHATFFAEGAFVTIMEYIRGVDLSKLLRVCSFLPTIVVRIIIAQVGVAIQHLHFNGFIHRDIKPENMMILPGCRIKLIDFDTAKACIGKFHNKLMPSFYSRTKLEFYQPEVAGTYPYTPPECVTNRGYGRTMDWWALGVVTYQLATGRLPFDITSMDLLHSQIISASYSWPSDREFEAKLKQFVNDCLRINPKFRLCSGHYSEFQKHPFFEGTDWYSIEAAPVLIQYDPIVEVYAQELAFKSTLHQELLTPTMAVPDLKKNLVKASGPVDDSQAQMKDGKTPAPAEPQPVCHFAGVISPSSSPMTEQKRARLFADMSKIKDVDDQPNMFTFSSWAFSRAMEALERGEMPNSNALLEAAERVVIEDETQHPYAFEAFLVKPLDSKGKP</sequence>
<dbReference type="PANTHER" id="PTHR24356">
    <property type="entry name" value="SERINE/THREONINE-PROTEIN KINASE"/>
    <property type="match status" value="1"/>
</dbReference>
<dbReference type="KEGG" id="goe:108864249"/>
<feature type="signal peptide" evidence="12">
    <location>
        <begin position="1"/>
        <end position="19"/>
    </location>
</feature>
<feature type="chain" id="PRO_5042562980" description="Serine/threonine-protein kinase greatwall" evidence="12">
    <location>
        <begin position="20"/>
        <end position="682"/>
    </location>
</feature>
<gene>
    <name evidence="15" type="primary">LOC108864249</name>
</gene>
<evidence type="ECO:0000256" key="5">
    <source>
        <dbReference type="ARBA" id="ARBA00022741"/>
    </source>
</evidence>
<comment type="catalytic activity">
    <reaction evidence="9">
        <text>L-threonyl-[protein] + ATP = O-phospho-L-threonyl-[protein] + ADP + H(+)</text>
        <dbReference type="Rhea" id="RHEA:46608"/>
        <dbReference type="Rhea" id="RHEA-COMP:11060"/>
        <dbReference type="Rhea" id="RHEA-COMP:11605"/>
        <dbReference type="ChEBI" id="CHEBI:15378"/>
        <dbReference type="ChEBI" id="CHEBI:30013"/>
        <dbReference type="ChEBI" id="CHEBI:30616"/>
        <dbReference type="ChEBI" id="CHEBI:61977"/>
        <dbReference type="ChEBI" id="CHEBI:456216"/>
        <dbReference type="EC" id="2.7.11.1"/>
    </reaction>
</comment>
<keyword evidence="4" id="KW-0808">Transferase</keyword>
<keyword evidence="6" id="KW-0418">Kinase</keyword>
<keyword evidence="14" id="KW-1185">Reference proteome</keyword>
<feature type="domain" description="Protein kinase" evidence="13">
    <location>
        <begin position="238"/>
        <end position="505"/>
    </location>
</feature>
<dbReference type="EC" id="2.7.11.1" evidence="1"/>
<evidence type="ECO:0000256" key="11">
    <source>
        <dbReference type="SAM" id="MobiDB-lite"/>
    </source>
</evidence>
<evidence type="ECO:0000313" key="14">
    <source>
        <dbReference type="Proteomes" id="UP000694867"/>
    </source>
</evidence>
<evidence type="ECO:0000259" key="13">
    <source>
        <dbReference type="PROSITE" id="PS50011"/>
    </source>
</evidence>
<dbReference type="AlphaFoldDB" id="A0AAJ7P9Q4"/>
<dbReference type="RefSeq" id="XP_018494998.1">
    <property type="nucleotide sequence ID" value="XM_018639482.1"/>
</dbReference>
<protein>
    <recommendedName>
        <fullName evidence="2">Serine/threonine-protein kinase greatwall</fullName>
        <ecNumber evidence="1">2.7.11.1</ecNumber>
    </recommendedName>
    <alternativeName>
        <fullName evidence="8">Microtubule-associated serine/threonine-protein kinase-like</fullName>
    </alternativeName>
</protein>
<name>A0AAJ7P9Q4_9ACAR</name>
<dbReference type="GeneID" id="108864249"/>
<dbReference type="SMART" id="SM00220">
    <property type="entry name" value="S_TKc"/>
    <property type="match status" value="1"/>
</dbReference>
<evidence type="ECO:0000256" key="12">
    <source>
        <dbReference type="SAM" id="SignalP"/>
    </source>
</evidence>
<dbReference type="SUPFAM" id="SSF56112">
    <property type="entry name" value="Protein kinase-like (PK-like)"/>
    <property type="match status" value="1"/>
</dbReference>
<dbReference type="PANTHER" id="PTHR24356:SF1">
    <property type="entry name" value="SERINE_THREONINE-PROTEIN KINASE GREATWALL"/>
    <property type="match status" value="1"/>
</dbReference>